<proteinExistence type="predicted"/>
<gene>
    <name evidence="1" type="ORF">METZ01_LOCUS430917</name>
</gene>
<sequence>MGYGKLVKRQDIEELENKSLAPYAVKSGNSKGRQYKEKEHPYRTRFQRDRDRVIHSSAFRRLEYKTQVFVYHEGDYYRTRLTHSMEVAQIARS</sequence>
<name>A0A382Y480_9ZZZZ</name>
<evidence type="ECO:0008006" key="2">
    <source>
        <dbReference type="Google" id="ProtNLM"/>
    </source>
</evidence>
<accession>A0A382Y480</accession>
<evidence type="ECO:0000313" key="1">
    <source>
        <dbReference type="EMBL" id="SVD78063.1"/>
    </source>
</evidence>
<dbReference type="Gene3D" id="1.10.3210.10">
    <property type="entry name" value="Hypothetical protein af1432"/>
    <property type="match status" value="1"/>
</dbReference>
<dbReference type="EMBL" id="UINC01172797">
    <property type="protein sequence ID" value="SVD78063.1"/>
    <property type="molecule type" value="Genomic_DNA"/>
</dbReference>
<protein>
    <recommendedName>
        <fullName evidence="2">Deoxyguanosinetriphosphate triphosphohydrolase</fullName>
    </recommendedName>
</protein>
<dbReference type="AlphaFoldDB" id="A0A382Y480"/>
<reference evidence="1" key="1">
    <citation type="submission" date="2018-05" db="EMBL/GenBank/DDBJ databases">
        <authorList>
            <person name="Lanie J.A."/>
            <person name="Ng W.-L."/>
            <person name="Kazmierczak K.M."/>
            <person name="Andrzejewski T.M."/>
            <person name="Davidsen T.M."/>
            <person name="Wayne K.J."/>
            <person name="Tettelin H."/>
            <person name="Glass J.I."/>
            <person name="Rusch D."/>
            <person name="Podicherti R."/>
            <person name="Tsui H.-C.T."/>
            <person name="Winkler M.E."/>
        </authorList>
    </citation>
    <scope>NUCLEOTIDE SEQUENCE</scope>
</reference>
<feature type="non-terminal residue" evidence="1">
    <location>
        <position position="93"/>
    </location>
</feature>
<dbReference type="SUPFAM" id="SSF109604">
    <property type="entry name" value="HD-domain/PDEase-like"/>
    <property type="match status" value="1"/>
</dbReference>
<organism evidence="1">
    <name type="scientific">marine metagenome</name>
    <dbReference type="NCBI Taxonomy" id="408172"/>
    <lineage>
        <taxon>unclassified sequences</taxon>
        <taxon>metagenomes</taxon>
        <taxon>ecological metagenomes</taxon>
    </lineage>
</organism>